<dbReference type="Gene3D" id="1.20.1250.20">
    <property type="entry name" value="MFS general substrate transporter like domains"/>
    <property type="match status" value="2"/>
</dbReference>
<accession>A0A1M7JP17</accession>
<protein>
    <submittedName>
        <fullName evidence="7">MFS transporter, FSR family, fosmidomycin resistance protein</fullName>
    </submittedName>
</protein>
<keyword evidence="2 5" id="KW-1133">Transmembrane helix</keyword>
<feature type="transmembrane region" description="Helical" evidence="5">
    <location>
        <begin position="63"/>
        <end position="82"/>
    </location>
</feature>
<gene>
    <name evidence="7" type="ORF">SAMN05444389_11325</name>
</gene>
<dbReference type="InterPro" id="IPR011701">
    <property type="entry name" value="MFS"/>
</dbReference>
<dbReference type="SUPFAM" id="SSF103473">
    <property type="entry name" value="MFS general substrate transporter"/>
    <property type="match status" value="1"/>
</dbReference>
<dbReference type="RefSeq" id="WP_084732196.1">
    <property type="nucleotide sequence ID" value="NZ_FRCK01000013.1"/>
</dbReference>
<dbReference type="PANTHER" id="PTHR43129">
    <property type="entry name" value="FOSMIDOMYCIN RESISTANCE PROTEIN"/>
    <property type="match status" value="1"/>
</dbReference>
<keyword evidence="1 5" id="KW-0812">Transmembrane</keyword>
<feature type="transmembrane region" description="Helical" evidence="5">
    <location>
        <begin position="299"/>
        <end position="317"/>
    </location>
</feature>
<evidence type="ECO:0000256" key="1">
    <source>
        <dbReference type="ARBA" id="ARBA00022692"/>
    </source>
</evidence>
<reference evidence="8" key="1">
    <citation type="submission" date="2016-11" db="EMBL/GenBank/DDBJ databases">
        <authorList>
            <person name="Varghese N."/>
            <person name="Submissions S."/>
        </authorList>
    </citation>
    <scope>NUCLEOTIDE SEQUENCE [LARGE SCALE GENOMIC DNA]</scope>
    <source>
        <strain evidence="8">DSM 6637</strain>
    </source>
</reference>
<sequence length="412" mass="42964">MSTGNFSSMAAPPPPRTAAPAAPSAARTAWPVLIAISLCHMVNDILQSLLSAIYPLLKDEFSLSYAQIGLMTFAFQVTASLLQPVVGMVTDRRPMPRSLAVGMLCSFVGVLTLAQAGSYAMLLTGAMLIGLGSSIFHPESSRVARTASGGRFGTAQSLFQLGGNGGQALGPLLAAFLVVPLGRPVLGWLGLIALAGAGVLWQVGRWAEGRRKAGALRHVEGPPLARGRIVMAITVLAVLSMTKAFYMASLTSYYTFFLIDKFEMSAQGAQIMLFLLLFGAAAGVMLGGIAGDRIGTRRVIWFSILGVLPFSLLMPHVGLAATAVLTVLVGGIMASAAPAIVVFAQELVPGRTGLIAGLFFGFAFGMGGIAAAVLGQVADAQGIRFVFLICSVLPALGLLTAFLPKERELVRL</sequence>
<name>A0A1M7JP17_9RHOB</name>
<evidence type="ECO:0000259" key="6">
    <source>
        <dbReference type="PROSITE" id="PS50850"/>
    </source>
</evidence>
<feature type="domain" description="Major facilitator superfamily (MFS) profile" evidence="6">
    <location>
        <begin position="32"/>
        <end position="409"/>
    </location>
</feature>
<feature type="region of interest" description="Disordered" evidence="4">
    <location>
        <begin position="1"/>
        <end position="20"/>
    </location>
</feature>
<dbReference type="GO" id="GO:0022857">
    <property type="term" value="F:transmembrane transporter activity"/>
    <property type="evidence" value="ECO:0007669"/>
    <property type="project" value="InterPro"/>
</dbReference>
<feature type="transmembrane region" description="Helical" evidence="5">
    <location>
        <begin position="228"/>
        <end position="248"/>
    </location>
</feature>
<feature type="transmembrane region" description="Helical" evidence="5">
    <location>
        <begin position="268"/>
        <end position="287"/>
    </location>
</feature>
<feature type="transmembrane region" description="Helical" evidence="5">
    <location>
        <begin position="355"/>
        <end position="377"/>
    </location>
</feature>
<dbReference type="Pfam" id="PF07690">
    <property type="entry name" value="MFS_1"/>
    <property type="match status" value="1"/>
</dbReference>
<evidence type="ECO:0000256" key="3">
    <source>
        <dbReference type="ARBA" id="ARBA00023136"/>
    </source>
</evidence>
<evidence type="ECO:0000256" key="2">
    <source>
        <dbReference type="ARBA" id="ARBA00022989"/>
    </source>
</evidence>
<evidence type="ECO:0000256" key="4">
    <source>
        <dbReference type="SAM" id="MobiDB-lite"/>
    </source>
</evidence>
<organism evidence="7 8">
    <name type="scientific">Paracoccus solventivorans</name>
    <dbReference type="NCBI Taxonomy" id="53463"/>
    <lineage>
        <taxon>Bacteria</taxon>
        <taxon>Pseudomonadati</taxon>
        <taxon>Pseudomonadota</taxon>
        <taxon>Alphaproteobacteria</taxon>
        <taxon>Rhodobacterales</taxon>
        <taxon>Paracoccaceae</taxon>
        <taxon>Paracoccus</taxon>
    </lineage>
</organism>
<dbReference type="AlphaFoldDB" id="A0A1M7JP17"/>
<evidence type="ECO:0000256" key="5">
    <source>
        <dbReference type="SAM" id="Phobius"/>
    </source>
</evidence>
<feature type="transmembrane region" description="Helical" evidence="5">
    <location>
        <begin position="185"/>
        <end position="207"/>
    </location>
</feature>
<dbReference type="GO" id="GO:0005886">
    <property type="term" value="C:plasma membrane"/>
    <property type="evidence" value="ECO:0007669"/>
    <property type="project" value="TreeGrafter"/>
</dbReference>
<feature type="transmembrane region" description="Helical" evidence="5">
    <location>
        <begin position="323"/>
        <end position="343"/>
    </location>
</feature>
<evidence type="ECO:0000313" key="7">
    <source>
        <dbReference type="EMBL" id="SHM54754.1"/>
    </source>
</evidence>
<dbReference type="CDD" id="cd17478">
    <property type="entry name" value="MFS_FsR"/>
    <property type="match status" value="1"/>
</dbReference>
<evidence type="ECO:0000313" key="8">
    <source>
        <dbReference type="Proteomes" id="UP000184444"/>
    </source>
</evidence>
<dbReference type="PROSITE" id="PS50850">
    <property type="entry name" value="MFS"/>
    <property type="match status" value="1"/>
</dbReference>
<dbReference type="Proteomes" id="UP000184444">
    <property type="component" value="Unassembled WGS sequence"/>
</dbReference>
<dbReference type="STRING" id="53463.SAMN05444389_11325"/>
<dbReference type="InterPro" id="IPR036259">
    <property type="entry name" value="MFS_trans_sf"/>
</dbReference>
<proteinExistence type="predicted"/>
<keyword evidence="3 5" id="KW-0472">Membrane</keyword>
<dbReference type="EMBL" id="FRCK01000013">
    <property type="protein sequence ID" value="SHM54754.1"/>
    <property type="molecule type" value="Genomic_DNA"/>
</dbReference>
<dbReference type="OrthoDB" id="9770492at2"/>
<dbReference type="PANTHER" id="PTHR43129:SF1">
    <property type="entry name" value="FOSMIDOMYCIN RESISTANCE PROTEIN"/>
    <property type="match status" value="1"/>
</dbReference>
<feature type="transmembrane region" description="Helical" evidence="5">
    <location>
        <begin position="383"/>
        <end position="403"/>
    </location>
</feature>
<dbReference type="InterPro" id="IPR020846">
    <property type="entry name" value="MFS_dom"/>
</dbReference>
<keyword evidence="8" id="KW-1185">Reference proteome</keyword>